<dbReference type="Proteomes" id="UP000619078">
    <property type="component" value="Unassembled WGS sequence"/>
</dbReference>
<dbReference type="PROSITE" id="PS00041">
    <property type="entry name" value="HTH_ARAC_FAMILY_1"/>
    <property type="match status" value="1"/>
</dbReference>
<dbReference type="InterPro" id="IPR037923">
    <property type="entry name" value="HTH-like"/>
</dbReference>
<proteinExistence type="predicted"/>
<dbReference type="RefSeq" id="WP_191163954.1">
    <property type="nucleotide sequence ID" value="NZ_JACWMX010000005.1"/>
</dbReference>
<dbReference type="InterPro" id="IPR018062">
    <property type="entry name" value="HTH_AraC-typ_CS"/>
</dbReference>
<dbReference type="SMART" id="SM00342">
    <property type="entry name" value="HTH_ARAC"/>
    <property type="match status" value="1"/>
</dbReference>
<dbReference type="Gene3D" id="2.60.120.10">
    <property type="entry name" value="Jelly Rolls"/>
    <property type="match status" value="1"/>
</dbReference>
<keyword evidence="2" id="KW-0238">DNA-binding</keyword>
<evidence type="ECO:0000256" key="3">
    <source>
        <dbReference type="ARBA" id="ARBA00023163"/>
    </source>
</evidence>
<name>A0A926NLC8_9SPHI</name>
<dbReference type="InterPro" id="IPR009057">
    <property type="entry name" value="Homeodomain-like_sf"/>
</dbReference>
<keyword evidence="6" id="KW-1185">Reference proteome</keyword>
<keyword evidence="1" id="KW-0805">Transcription regulation</keyword>
<organism evidence="5 6">
    <name type="scientific">Mucilaginibacter glaciei</name>
    <dbReference type="NCBI Taxonomy" id="2772109"/>
    <lineage>
        <taxon>Bacteria</taxon>
        <taxon>Pseudomonadati</taxon>
        <taxon>Bacteroidota</taxon>
        <taxon>Sphingobacteriia</taxon>
        <taxon>Sphingobacteriales</taxon>
        <taxon>Sphingobacteriaceae</taxon>
        <taxon>Mucilaginibacter</taxon>
    </lineage>
</organism>
<dbReference type="PANTHER" id="PTHR43280:SF27">
    <property type="entry name" value="TRANSCRIPTIONAL REGULATOR MTLR"/>
    <property type="match status" value="1"/>
</dbReference>
<dbReference type="AlphaFoldDB" id="A0A926NLC8"/>
<dbReference type="Pfam" id="PF02311">
    <property type="entry name" value="AraC_binding"/>
    <property type="match status" value="1"/>
</dbReference>
<dbReference type="EMBL" id="JACWMX010000005">
    <property type="protein sequence ID" value="MBD1394214.1"/>
    <property type="molecule type" value="Genomic_DNA"/>
</dbReference>
<gene>
    <name evidence="5" type="ORF">IDJ76_13980</name>
</gene>
<dbReference type="Gene3D" id="1.10.10.60">
    <property type="entry name" value="Homeodomain-like"/>
    <property type="match status" value="2"/>
</dbReference>
<evidence type="ECO:0000313" key="6">
    <source>
        <dbReference type="Proteomes" id="UP000619078"/>
    </source>
</evidence>
<sequence>MNVLEFTIPVAHDQSVIVQEDAMPYFYPYLHRHNEAQLIWILEGEGTLIAGTDIHTFNSNDIFLLGANQPHLFKSNPDYFSAESNKQIRSVMVFFNPYGNLAPLFQLPEMVSLLAFIRQHSGGFKLPATYVTAVSQLILAIQTATDAERITRFIELLTNLYQFNSKFTPLSAAALTQVSENEGIRISNIYNYVMHNLDKAITLDDIAHKANLTPPAFCRYFKKHTGSTFITFLNQLRVNEACKKLTSGKDEAVAMIAYGCGFNSITNFNRIFKDVTGVSPREYLNHYKGNY</sequence>
<dbReference type="InterPro" id="IPR003313">
    <property type="entry name" value="AraC-bd"/>
</dbReference>
<reference evidence="5" key="1">
    <citation type="submission" date="2020-09" db="EMBL/GenBank/DDBJ databases">
        <title>Novel species of Mucilaginibacter isolated from a glacier on the Tibetan Plateau.</title>
        <authorList>
            <person name="Liu Q."/>
            <person name="Xin Y.-H."/>
        </authorList>
    </citation>
    <scope>NUCLEOTIDE SEQUENCE</scope>
    <source>
        <strain evidence="5">ZB1P21</strain>
    </source>
</reference>
<accession>A0A926NLC8</accession>
<dbReference type="InterPro" id="IPR014710">
    <property type="entry name" value="RmlC-like_jellyroll"/>
</dbReference>
<keyword evidence="3" id="KW-0804">Transcription</keyword>
<dbReference type="PANTHER" id="PTHR43280">
    <property type="entry name" value="ARAC-FAMILY TRANSCRIPTIONAL REGULATOR"/>
    <property type="match status" value="1"/>
</dbReference>
<dbReference type="InterPro" id="IPR018060">
    <property type="entry name" value="HTH_AraC"/>
</dbReference>
<evidence type="ECO:0000256" key="1">
    <source>
        <dbReference type="ARBA" id="ARBA00023015"/>
    </source>
</evidence>
<feature type="domain" description="HTH araC/xylS-type" evidence="4">
    <location>
        <begin position="187"/>
        <end position="286"/>
    </location>
</feature>
<comment type="caution">
    <text evidence="5">The sequence shown here is derived from an EMBL/GenBank/DDBJ whole genome shotgun (WGS) entry which is preliminary data.</text>
</comment>
<evidence type="ECO:0000256" key="2">
    <source>
        <dbReference type="ARBA" id="ARBA00023125"/>
    </source>
</evidence>
<dbReference type="PROSITE" id="PS01124">
    <property type="entry name" value="HTH_ARAC_FAMILY_2"/>
    <property type="match status" value="1"/>
</dbReference>
<evidence type="ECO:0000313" key="5">
    <source>
        <dbReference type="EMBL" id="MBD1394214.1"/>
    </source>
</evidence>
<dbReference type="GO" id="GO:0003700">
    <property type="term" value="F:DNA-binding transcription factor activity"/>
    <property type="evidence" value="ECO:0007669"/>
    <property type="project" value="InterPro"/>
</dbReference>
<dbReference type="SUPFAM" id="SSF46689">
    <property type="entry name" value="Homeodomain-like"/>
    <property type="match status" value="2"/>
</dbReference>
<dbReference type="GO" id="GO:0043565">
    <property type="term" value="F:sequence-specific DNA binding"/>
    <property type="evidence" value="ECO:0007669"/>
    <property type="project" value="InterPro"/>
</dbReference>
<evidence type="ECO:0000259" key="4">
    <source>
        <dbReference type="PROSITE" id="PS01124"/>
    </source>
</evidence>
<dbReference type="Pfam" id="PF12833">
    <property type="entry name" value="HTH_18"/>
    <property type="match status" value="1"/>
</dbReference>
<dbReference type="SUPFAM" id="SSF51215">
    <property type="entry name" value="Regulatory protein AraC"/>
    <property type="match status" value="1"/>
</dbReference>
<protein>
    <submittedName>
        <fullName evidence="5">Helix-turn-helix transcriptional regulator</fullName>
    </submittedName>
</protein>